<dbReference type="Proteomes" id="UP001163550">
    <property type="component" value="Chromosome"/>
</dbReference>
<organism evidence="1 2">
    <name type="scientific">Acetobacterium wieringae</name>
    <dbReference type="NCBI Taxonomy" id="52694"/>
    <lineage>
        <taxon>Bacteria</taxon>
        <taxon>Bacillati</taxon>
        <taxon>Bacillota</taxon>
        <taxon>Clostridia</taxon>
        <taxon>Eubacteriales</taxon>
        <taxon>Eubacteriaceae</taxon>
        <taxon>Acetobacterium</taxon>
    </lineage>
</organism>
<evidence type="ECO:0000313" key="1">
    <source>
        <dbReference type="EMBL" id="UYO62816.1"/>
    </source>
</evidence>
<proteinExistence type="predicted"/>
<dbReference type="RefSeq" id="WP_263992844.1">
    <property type="nucleotide sequence ID" value="NZ_CP087994.1"/>
</dbReference>
<protein>
    <submittedName>
        <fullName evidence="1">Uncharacterized protein</fullName>
    </submittedName>
</protein>
<dbReference type="EMBL" id="CP087994">
    <property type="protein sequence ID" value="UYO62816.1"/>
    <property type="molecule type" value="Genomic_DNA"/>
</dbReference>
<keyword evidence="2" id="KW-1185">Reference proteome</keyword>
<name>A0ABY6HGZ8_9FIRM</name>
<evidence type="ECO:0000313" key="2">
    <source>
        <dbReference type="Proteomes" id="UP001163550"/>
    </source>
</evidence>
<accession>A0ABY6HGZ8</accession>
<sequence>MIYLIADTSKYEWPLATAGSLNELAEICKAEIPVICRVIRKNRTTKLFHGVPARIYKFQEDE</sequence>
<reference evidence="1" key="1">
    <citation type="submission" date="2021-11" db="EMBL/GenBank/DDBJ databases">
        <title>Isoprene-degrading acetogen.</title>
        <authorList>
            <person name="Yang Y."/>
            <person name="Jin H."/>
            <person name="Yan J."/>
        </authorList>
    </citation>
    <scope>NUCLEOTIDE SEQUENCE</scope>
    <source>
        <strain evidence="1">Berkeley</strain>
    </source>
</reference>
<gene>
    <name evidence="1" type="ORF">LNN31_18940</name>
</gene>